<dbReference type="EMBL" id="GBRH01225504">
    <property type="protein sequence ID" value="JAD72391.1"/>
    <property type="molecule type" value="Transcribed_RNA"/>
</dbReference>
<dbReference type="AlphaFoldDB" id="A0A0A9C9Y4"/>
<accession>A0A0A9C9Y4</accession>
<reference evidence="1" key="2">
    <citation type="journal article" date="2015" name="Data Brief">
        <title>Shoot transcriptome of the giant reed, Arundo donax.</title>
        <authorList>
            <person name="Barrero R.A."/>
            <person name="Guerrero F.D."/>
            <person name="Moolhuijzen P."/>
            <person name="Goolsby J.A."/>
            <person name="Tidwell J."/>
            <person name="Bellgard S.E."/>
            <person name="Bellgard M.I."/>
        </authorList>
    </citation>
    <scope>NUCLEOTIDE SEQUENCE</scope>
    <source>
        <tissue evidence="1">Shoot tissue taken approximately 20 cm above the soil surface</tissue>
    </source>
</reference>
<protein>
    <submittedName>
        <fullName evidence="1">Uncharacterized protein</fullName>
    </submittedName>
</protein>
<organism evidence="1">
    <name type="scientific">Arundo donax</name>
    <name type="common">Giant reed</name>
    <name type="synonym">Donax arundinaceus</name>
    <dbReference type="NCBI Taxonomy" id="35708"/>
    <lineage>
        <taxon>Eukaryota</taxon>
        <taxon>Viridiplantae</taxon>
        <taxon>Streptophyta</taxon>
        <taxon>Embryophyta</taxon>
        <taxon>Tracheophyta</taxon>
        <taxon>Spermatophyta</taxon>
        <taxon>Magnoliopsida</taxon>
        <taxon>Liliopsida</taxon>
        <taxon>Poales</taxon>
        <taxon>Poaceae</taxon>
        <taxon>PACMAD clade</taxon>
        <taxon>Arundinoideae</taxon>
        <taxon>Arundineae</taxon>
        <taxon>Arundo</taxon>
    </lineage>
</organism>
<name>A0A0A9C9Y4_ARUDO</name>
<proteinExistence type="predicted"/>
<evidence type="ECO:0000313" key="1">
    <source>
        <dbReference type="EMBL" id="JAD72391.1"/>
    </source>
</evidence>
<reference evidence="1" key="1">
    <citation type="submission" date="2014-09" db="EMBL/GenBank/DDBJ databases">
        <authorList>
            <person name="Magalhaes I.L.F."/>
            <person name="Oliveira U."/>
            <person name="Santos F.R."/>
            <person name="Vidigal T.H.D.A."/>
            <person name="Brescovit A.D."/>
            <person name="Santos A.J."/>
        </authorList>
    </citation>
    <scope>NUCLEOTIDE SEQUENCE</scope>
    <source>
        <tissue evidence="1">Shoot tissue taken approximately 20 cm above the soil surface</tissue>
    </source>
</reference>
<sequence>MTGNHQTRRFTLDEVGRLWCREHQLLGSISKFLGKLLYMKEKGISLA</sequence>